<keyword evidence="1" id="KW-1133">Transmembrane helix</keyword>
<sequence>MSSDSESDRELVNITHRLGATRTPFITACCVELIFCALMTSWMSDNEHYTVFFRVHEAKIGSKKILVFVWAVFAISVLVRLWCLCSTHESSLARKAGRCLTVIYMFFGTVNWLLYLTTYYVAHDAASQVVRHHEVNLKLTEQDHFFKSATITPSVSKCLLDNNWSYEACDLHVSSACTKPYDPNTAYANGDCVSSVNMDGIPCCISETLKIDKPHFEVFGKEIRVSIVFMLIKWMSILLVGWALRHGYFAAGVGTGEFSKTAYLDILDAVIFSENLNEDIVRCPAYGISSSGKPQARTLVPYYSVYATFAVAFSTVLLSQMMYTLFVPRVEEDDSDDEEGDNLLQDVEEQEDVTNKAAVEQSVRVAMASDNTFSLLSRRATILELASDGTRRGHVLRRESPGMYRVKFSDGLEPSELVVSIDDLVSPDIDEAGQGANEADNFQKGCHGWLKISALHKGSRLARFEKKAMVLDALRSLLCLQVPFMLWRLYFDAFKVDLLEFAGRTMLIAKNAIWAALDLVKILSCSNKEATCFTVKPMSVIGSAADSKFGHVWVGPSGMVATVAEWGGMMRNKELQKSKNLIEKYHQWLLAESKETSPEMTEAYGRKLKQVELQLAVADEKMAFSFPG</sequence>
<name>A0A9P1D7F6_9DINO</name>
<feature type="transmembrane region" description="Helical" evidence="1">
    <location>
        <begin position="65"/>
        <end position="82"/>
    </location>
</feature>
<gene>
    <name evidence="2" type="ORF">C1SCF055_LOCUS29771</name>
</gene>
<evidence type="ECO:0000313" key="3">
    <source>
        <dbReference type="EMBL" id="CAL1157322.1"/>
    </source>
</evidence>
<dbReference type="EMBL" id="CAMXCT020003336">
    <property type="protein sequence ID" value="CAL1157322.1"/>
    <property type="molecule type" value="Genomic_DNA"/>
</dbReference>
<evidence type="ECO:0000313" key="5">
    <source>
        <dbReference type="Proteomes" id="UP001152797"/>
    </source>
</evidence>
<feature type="transmembrane region" description="Helical" evidence="1">
    <location>
        <begin position="102"/>
        <end position="122"/>
    </location>
</feature>
<organism evidence="2">
    <name type="scientific">Cladocopium goreaui</name>
    <dbReference type="NCBI Taxonomy" id="2562237"/>
    <lineage>
        <taxon>Eukaryota</taxon>
        <taxon>Sar</taxon>
        <taxon>Alveolata</taxon>
        <taxon>Dinophyceae</taxon>
        <taxon>Suessiales</taxon>
        <taxon>Symbiodiniaceae</taxon>
        <taxon>Cladocopium</taxon>
    </lineage>
</organism>
<comment type="caution">
    <text evidence="2">The sequence shown here is derived from an EMBL/GenBank/DDBJ whole genome shotgun (WGS) entry which is preliminary data.</text>
</comment>
<accession>A0A9P1D7F6</accession>
<evidence type="ECO:0000256" key="1">
    <source>
        <dbReference type="SAM" id="Phobius"/>
    </source>
</evidence>
<feature type="transmembrane region" description="Helical" evidence="1">
    <location>
        <begin position="300"/>
        <end position="319"/>
    </location>
</feature>
<proteinExistence type="predicted"/>
<dbReference type="EMBL" id="CAMXCT030003336">
    <property type="protein sequence ID" value="CAL4791259.1"/>
    <property type="molecule type" value="Genomic_DNA"/>
</dbReference>
<evidence type="ECO:0000313" key="4">
    <source>
        <dbReference type="EMBL" id="CAL4791259.1"/>
    </source>
</evidence>
<dbReference type="Proteomes" id="UP001152797">
    <property type="component" value="Unassembled WGS sequence"/>
</dbReference>
<keyword evidence="5" id="KW-1185">Reference proteome</keyword>
<dbReference type="AlphaFoldDB" id="A0A9P1D7F6"/>
<reference evidence="3" key="2">
    <citation type="submission" date="2024-04" db="EMBL/GenBank/DDBJ databases">
        <authorList>
            <person name="Chen Y."/>
            <person name="Shah S."/>
            <person name="Dougan E. K."/>
            <person name="Thang M."/>
            <person name="Chan C."/>
        </authorList>
    </citation>
    <scope>NUCLEOTIDE SEQUENCE [LARGE SCALE GENOMIC DNA]</scope>
</reference>
<reference evidence="2" key="1">
    <citation type="submission" date="2022-10" db="EMBL/GenBank/DDBJ databases">
        <authorList>
            <person name="Chen Y."/>
            <person name="Dougan E. K."/>
            <person name="Chan C."/>
            <person name="Rhodes N."/>
            <person name="Thang M."/>
        </authorList>
    </citation>
    <scope>NUCLEOTIDE SEQUENCE</scope>
</reference>
<feature type="transmembrane region" description="Helical" evidence="1">
    <location>
        <begin position="25"/>
        <end position="44"/>
    </location>
</feature>
<keyword evidence="1" id="KW-0812">Transmembrane</keyword>
<dbReference type="OrthoDB" id="416997at2759"/>
<evidence type="ECO:0000313" key="2">
    <source>
        <dbReference type="EMBL" id="CAI4003947.1"/>
    </source>
</evidence>
<feature type="transmembrane region" description="Helical" evidence="1">
    <location>
        <begin position="223"/>
        <end position="244"/>
    </location>
</feature>
<protein>
    <submittedName>
        <fullName evidence="4">Sulfatase-modifying factor 2</fullName>
    </submittedName>
</protein>
<dbReference type="EMBL" id="CAMXCT010003336">
    <property type="protein sequence ID" value="CAI4003947.1"/>
    <property type="molecule type" value="Genomic_DNA"/>
</dbReference>
<keyword evidence="1" id="KW-0472">Membrane</keyword>